<dbReference type="Proteomes" id="UP000601223">
    <property type="component" value="Unassembled WGS sequence"/>
</dbReference>
<sequence>MVAFGAGATVDDAKSDPIVEVAAGAAVNDARAQAADRANRAERTMDTSVSATSADSWVLPLHDYDIVPQHAVRSSLLPKGLDLGGLPEGTPFASVHQGIVVQAGWNGAFGNSVTVDHGGGVKTVYAHASAVLVKVGQQVGAGEQIGLVGNSGYAYGTHLHLEVYVNDAVQNPMSWFSAKGIDFELEIEAQPAA</sequence>
<evidence type="ECO:0000313" key="3">
    <source>
        <dbReference type="Proteomes" id="UP000601223"/>
    </source>
</evidence>
<dbReference type="InterPro" id="IPR016047">
    <property type="entry name" value="M23ase_b-sheet_dom"/>
</dbReference>
<dbReference type="SUPFAM" id="SSF51261">
    <property type="entry name" value="Duplicated hybrid motif"/>
    <property type="match status" value="1"/>
</dbReference>
<dbReference type="CDD" id="cd12797">
    <property type="entry name" value="M23_peptidase"/>
    <property type="match status" value="1"/>
</dbReference>
<dbReference type="Gene3D" id="2.70.70.10">
    <property type="entry name" value="Glucose Permease (Domain IIA)"/>
    <property type="match status" value="1"/>
</dbReference>
<dbReference type="EMBL" id="BONF01000024">
    <property type="protein sequence ID" value="GIF82717.1"/>
    <property type="molecule type" value="Genomic_DNA"/>
</dbReference>
<proteinExistence type="predicted"/>
<dbReference type="GO" id="GO:0004222">
    <property type="term" value="F:metalloendopeptidase activity"/>
    <property type="evidence" value="ECO:0007669"/>
    <property type="project" value="TreeGrafter"/>
</dbReference>
<accession>A0A8J3JLH6</accession>
<dbReference type="PANTHER" id="PTHR21666:SF270">
    <property type="entry name" value="MUREIN HYDROLASE ACTIVATOR ENVC"/>
    <property type="match status" value="1"/>
</dbReference>
<evidence type="ECO:0000259" key="1">
    <source>
        <dbReference type="Pfam" id="PF01551"/>
    </source>
</evidence>
<name>A0A8J3JLH6_9ACTN</name>
<gene>
    <name evidence="2" type="ORF">Cba03nite_40660</name>
</gene>
<keyword evidence="3" id="KW-1185">Reference proteome</keyword>
<dbReference type="InterPro" id="IPR011055">
    <property type="entry name" value="Dup_hybrid_motif"/>
</dbReference>
<dbReference type="PANTHER" id="PTHR21666">
    <property type="entry name" value="PEPTIDASE-RELATED"/>
    <property type="match status" value="1"/>
</dbReference>
<dbReference type="AlphaFoldDB" id="A0A8J3JLH6"/>
<reference evidence="2 3" key="1">
    <citation type="submission" date="2021-01" db="EMBL/GenBank/DDBJ databases">
        <title>Whole genome shotgun sequence of Catellatospora bangladeshensis NBRC 107357.</title>
        <authorList>
            <person name="Komaki H."/>
            <person name="Tamura T."/>
        </authorList>
    </citation>
    <scope>NUCLEOTIDE SEQUENCE [LARGE SCALE GENOMIC DNA]</scope>
    <source>
        <strain evidence="2 3">NBRC 107357</strain>
    </source>
</reference>
<evidence type="ECO:0000313" key="2">
    <source>
        <dbReference type="EMBL" id="GIF82717.1"/>
    </source>
</evidence>
<organism evidence="2 3">
    <name type="scientific">Catellatospora bangladeshensis</name>
    <dbReference type="NCBI Taxonomy" id="310355"/>
    <lineage>
        <taxon>Bacteria</taxon>
        <taxon>Bacillati</taxon>
        <taxon>Actinomycetota</taxon>
        <taxon>Actinomycetes</taxon>
        <taxon>Micromonosporales</taxon>
        <taxon>Micromonosporaceae</taxon>
        <taxon>Catellatospora</taxon>
    </lineage>
</organism>
<dbReference type="Pfam" id="PF01551">
    <property type="entry name" value="Peptidase_M23"/>
    <property type="match status" value="1"/>
</dbReference>
<protein>
    <recommendedName>
        <fullName evidence="1">M23ase beta-sheet core domain-containing protein</fullName>
    </recommendedName>
</protein>
<feature type="domain" description="M23ase beta-sheet core" evidence="1">
    <location>
        <begin position="79"/>
        <end position="172"/>
    </location>
</feature>
<dbReference type="InterPro" id="IPR050570">
    <property type="entry name" value="Cell_wall_metabolism_enzyme"/>
</dbReference>
<comment type="caution">
    <text evidence="2">The sequence shown here is derived from an EMBL/GenBank/DDBJ whole genome shotgun (WGS) entry which is preliminary data.</text>
</comment>